<keyword evidence="3 5" id="KW-0745">Spermidine biosynthesis</keyword>
<comment type="caution">
    <text evidence="5">Lacks conserved residue(s) required for the propagation of feature annotation.</text>
</comment>
<evidence type="ECO:0000256" key="5">
    <source>
        <dbReference type="HAMAP-Rule" id="MF_00198"/>
    </source>
</evidence>
<feature type="domain" description="PABS" evidence="9">
    <location>
        <begin position="5"/>
        <end position="238"/>
    </location>
</feature>
<dbReference type="PANTHER" id="PTHR11558:SF11">
    <property type="entry name" value="SPERMIDINE SYNTHASE"/>
    <property type="match status" value="1"/>
</dbReference>
<name>A0A4D6XLW1_9GAMM</name>
<dbReference type="NCBIfam" id="NF037959">
    <property type="entry name" value="MFS_SpdSyn"/>
    <property type="match status" value="1"/>
</dbReference>
<comment type="pathway">
    <text evidence="5">Amine and polyamine biosynthesis; spermidine biosynthesis; spermidine from putrescine: step 1/1.</text>
</comment>
<comment type="similarity">
    <text evidence="1 5 7">Belongs to the spermidine/spermine synthase family.</text>
</comment>
<organism evidence="10 11">
    <name type="scientific">Buchnera aphidicola</name>
    <name type="common">Artemisaphis artemisicola</name>
    <dbReference type="NCBI Taxonomy" id="1241836"/>
    <lineage>
        <taxon>Bacteria</taxon>
        <taxon>Pseudomonadati</taxon>
        <taxon>Pseudomonadota</taxon>
        <taxon>Gammaproteobacteria</taxon>
        <taxon>Enterobacterales</taxon>
        <taxon>Erwiniaceae</taxon>
        <taxon>Buchnera</taxon>
    </lineage>
</organism>
<evidence type="ECO:0000313" key="11">
    <source>
        <dbReference type="Proteomes" id="UP000298654"/>
    </source>
</evidence>
<comment type="catalytic activity">
    <reaction evidence="5 8">
        <text>S-adenosyl 3-(methylsulfanyl)propylamine + putrescine = S-methyl-5'-thioadenosine + spermidine + H(+)</text>
        <dbReference type="Rhea" id="RHEA:12721"/>
        <dbReference type="ChEBI" id="CHEBI:15378"/>
        <dbReference type="ChEBI" id="CHEBI:17509"/>
        <dbReference type="ChEBI" id="CHEBI:57443"/>
        <dbReference type="ChEBI" id="CHEBI:57834"/>
        <dbReference type="ChEBI" id="CHEBI:326268"/>
        <dbReference type="EC" id="2.5.1.16"/>
    </reaction>
</comment>
<evidence type="ECO:0000256" key="2">
    <source>
        <dbReference type="ARBA" id="ARBA00022679"/>
    </source>
</evidence>
<dbReference type="GO" id="GO:0004766">
    <property type="term" value="F:spermidine synthase activity"/>
    <property type="evidence" value="ECO:0007669"/>
    <property type="project" value="UniProtKB-UniRule"/>
</dbReference>
<evidence type="ECO:0000256" key="6">
    <source>
        <dbReference type="PROSITE-ProRule" id="PRU00354"/>
    </source>
</evidence>
<dbReference type="Pfam" id="PF17284">
    <property type="entry name" value="Spermine_synt_N"/>
    <property type="match status" value="1"/>
</dbReference>
<reference evidence="10 11" key="2">
    <citation type="submission" date="2019-05" db="EMBL/GenBank/DDBJ databases">
        <title>Genome evolution of the obligate endosymbiont Buchnera aphidicola.</title>
        <authorList>
            <person name="Moran N.A."/>
        </authorList>
    </citation>
    <scope>NUCLEOTIDE SEQUENCE [LARGE SCALE GENOMIC DNA]</scope>
    <source>
        <strain evidence="10 11">Aar</strain>
    </source>
</reference>
<dbReference type="Gene3D" id="2.30.140.10">
    <property type="entry name" value="Spermidine synthase, tetramerisation domain"/>
    <property type="match status" value="1"/>
</dbReference>
<evidence type="ECO:0000256" key="1">
    <source>
        <dbReference type="ARBA" id="ARBA00007867"/>
    </source>
</evidence>
<evidence type="ECO:0000256" key="4">
    <source>
        <dbReference type="ARBA" id="ARBA00023115"/>
    </source>
</evidence>
<reference evidence="10 11" key="1">
    <citation type="submission" date="2018-12" db="EMBL/GenBank/DDBJ databases">
        <authorList>
            <person name="Chong R.A."/>
        </authorList>
    </citation>
    <scope>NUCLEOTIDE SEQUENCE [LARGE SCALE GENOMIC DNA]</scope>
    <source>
        <strain evidence="10 11">Aar</strain>
    </source>
</reference>
<dbReference type="NCBIfam" id="NF002010">
    <property type="entry name" value="PRK00811.1"/>
    <property type="match status" value="1"/>
</dbReference>
<feature type="binding site" evidence="5">
    <location>
        <position position="64"/>
    </location>
    <ligand>
        <name>spermidine</name>
        <dbReference type="ChEBI" id="CHEBI:57834"/>
    </ligand>
</feature>
<feature type="binding site" evidence="5">
    <location>
        <position position="88"/>
    </location>
    <ligand>
        <name>spermidine</name>
        <dbReference type="ChEBI" id="CHEBI:57834"/>
    </ligand>
</feature>
<keyword evidence="2 5" id="KW-0808">Transferase</keyword>
<keyword evidence="4 5" id="KW-0620">Polyamine biosynthesis</keyword>
<dbReference type="Gene3D" id="3.40.50.150">
    <property type="entry name" value="Vaccinia Virus protein VP39"/>
    <property type="match status" value="1"/>
</dbReference>
<dbReference type="NCBIfam" id="TIGR00417">
    <property type="entry name" value="speE"/>
    <property type="match status" value="1"/>
</dbReference>
<dbReference type="Pfam" id="PF01564">
    <property type="entry name" value="Spermine_synth"/>
    <property type="match status" value="1"/>
</dbReference>
<dbReference type="InterPro" id="IPR030374">
    <property type="entry name" value="PABS"/>
</dbReference>
<dbReference type="GO" id="GO:0005829">
    <property type="term" value="C:cytosol"/>
    <property type="evidence" value="ECO:0007669"/>
    <property type="project" value="TreeGrafter"/>
</dbReference>
<evidence type="ECO:0000256" key="7">
    <source>
        <dbReference type="RuleBase" id="RU003836"/>
    </source>
</evidence>
<dbReference type="InterPro" id="IPR035246">
    <property type="entry name" value="Spermidine_synt_N"/>
</dbReference>
<feature type="binding site" evidence="5">
    <location>
        <begin position="158"/>
        <end position="161"/>
    </location>
    <ligand>
        <name>spermidine</name>
        <dbReference type="ChEBI" id="CHEBI:57834"/>
    </ligand>
</feature>
<dbReference type="InterPro" id="IPR037163">
    <property type="entry name" value="Spermidine_synt_N_sf"/>
</dbReference>
<dbReference type="InterPro" id="IPR001045">
    <property type="entry name" value="Spermi_synthase"/>
</dbReference>
<gene>
    <name evidence="5" type="primary">speE</name>
    <name evidence="10" type="ORF">D9V59_01040</name>
</gene>
<dbReference type="InterPro" id="IPR029063">
    <property type="entry name" value="SAM-dependent_MTases_sf"/>
</dbReference>
<evidence type="ECO:0000256" key="8">
    <source>
        <dbReference type="RuleBase" id="RU003837"/>
    </source>
</evidence>
<dbReference type="UniPathway" id="UPA00248">
    <property type="reaction ID" value="UER00314"/>
</dbReference>
<dbReference type="RefSeq" id="WP_158364261.1">
    <property type="nucleotide sequence ID" value="NZ_CP034900.1"/>
</dbReference>
<evidence type="ECO:0000256" key="3">
    <source>
        <dbReference type="ARBA" id="ARBA00023066"/>
    </source>
</evidence>
<dbReference type="PROSITE" id="PS51006">
    <property type="entry name" value="PABS_2"/>
    <property type="match status" value="1"/>
</dbReference>
<feature type="binding site" evidence="5">
    <location>
        <position position="108"/>
    </location>
    <ligand>
        <name>S-methyl-5'-thioadenosine</name>
        <dbReference type="ChEBI" id="CHEBI:17509"/>
    </ligand>
</feature>
<evidence type="ECO:0000259" key="9">
    <source>
        <dbReference type="PROSITE" id="PS51006"/>
    </source>
</evidence>
<comment type="function">
    <text evidence="5">Catalyzes the irreversible transfer of a propylamine group from the amino donor S-adenosylmethioninamine (decarboxy-AdoMet) to putrescine (1,4-diaminobutane) to yield spermidine.</text>
</comment>
<accession>A0A4D6XLW1</accession>
<proteinExistence type="inferred from homology"/>
<evidence type="ECO:0000313" key="10">
    <source>
        <dbReference type="EMBL" id="QCI15898.1"/>
    </source>
</evidence>
<feature type="binding site" evidence="5">
    <location>
        <begin position="140"/>
        <end position="141"/>
    </location>
    <ligand>
        <name>S-methyl-5'-thioadenosine</name>
        <dbReference type="ChEBI" id="CHEBI:17509"/>
    </ligand>
</feature>
<dbReference type="SUPFAM" id="SSF53335">
    <property type="entry name" value="S-adenosyl-L-methionine-dependent methyltransferases"/>
    <property type="match status" value="1"/>
</dbReference>
<dbReference type="Proteomes" id="UP000298654">
    <property type="component" value="Chromosome"/>
</dbReference>
<dbReference type="OrthoDB" id="9793120at2"/>
<dbReference type="CDD" id="cd02440">
    <property type="entry name" value="AdoMet_MTases"/>
    <property type="match status" value="1"/>
</dbReference>
<dbReference type="InterPro" id="IPR030373">
    <property type="entry name" value="PABS_CS"/>
</dbReference>
<dbReference type="HAMAP" id="MF_00198">
    <property type="entry name" value="Spermidine_synth"/>
    <property type="match status" value="1"/>
</dbReference>
<dbReference type="EC" id="2.5.1.16" evidence="5"/>
<dbReference type="PROSITE" id="PS01330">
    <property type="entry name" value="PABS_1"/>
    <property type="match status" value="1"/>
</dbReference>
<protein>
    <recommendedName>
        <fullName evidence="5">Polyamine aminopropyltransferase</fullName>
    </recommendedName>
    <alternativeName>
        <fullName evidence="5">Putrescine aminopropyltransferase</fullName>
        <shortName evidence="5">PAPT</shortName>
    </alternativeName>
    <alternativeName>
        <fullName evidence="5">Spermidine synthase</fullName>
        <shortName evidence="5">SPDS</shortName>
        <shortName evidence="5">SPDSY</shortName>
        <ecNumber evidence="5">2.5.1.16</ecNumber>
    </alternativeName>
</protein>
<comment type="subunit">
    <text evidence="5">Homodimer or homotetramer.</text>
</comment>
<sequence>MEKENTWHEKLYCHTGQYFTIDKLLYQKKTTYHKVIIFKNSIFGKIMAIDDIVQTTEHDEFIYHEMLTHVPMFAHGQIKNILIIGGGDGGILREVCKHKKVEKITMVEIDIDIINLCKKYFPNHSCNAYEDSRLKLIIDDGLHFIQTTKEKFDLIISDSTDPISCGKNLFKSEFYSNCKNHLNKNGIFVAQNGVFFLQKNEAILTYKNLKKYFYDVKFYQINVPSYYGGMMVFAWGSDNIEFSQKNIKKLESSIKKTKLSFNYYNAKIHTSSFYLPQYMLNALDES</sequence>
<dbReference type="GO" id="GO:0008295">
    <property type="term" value="P:spermidine biosynthetic process"/>
    <property type="evidence" value="ECO:0007669"/>
    <property type="project" value="UniProtKB-UniRule"/>
</dbReference>
<feature type="active site" description="Proton acceptor" evidence="5 6">
    <location>
        <position position="158"/>
    </location>
</feature>
<dbReference type="PANTHER" id="PTHR11558">
    <property type="entry name" value="SPERMIDINE/SPERMINE SYNTHASE"/>
    <property type="match status" value="1"/>
</dbReference>
<dbReference type="AlphaFoldDB" id="A0A4D6XLW1"/>
<dbReference type="EMBL" id="CP034900">
    <property type="protein sequence ID" value="QCI15898.1"/>
    <property type="molecule type" value="Genomic_DNA"/>
</dbReference>